<evidence type="ECO:0000256" key="3">
    <source>
        <dbReference type="ARBA" id="ARBA00022660"/>
    </source>
</evidence>
<evidence type="ECO:0000256" key="2">
    <source>
        <dbReference type="ARBA" id="ARBA00022448"/>
    </source>
</evidence>
<evidence type="ECO:0000256" key="1">
    <source>
        <dbReference type="ARBA" id="ARBA00005882"/>
    </source>
</evidence>
<gene>
    <name evidence="10" type="ORF">FA10DRAFT_244732</name>
</gene>
<keyword evidence="10" id="KW-0830">Ubiquinone</keyword>
<dbReference type="InterPro" id="IPR006885">
    <property type="entry name" value="NADH_UbQ_FeS_4_mit-like"/>
</dbReference>
<sequence length="180" mass="20413">MSLLRYSASRLATPLLRAPAAVRSLSTTRVARDVQTPAAVSSSEQRDIIKEQQERQHTAVLADVVNDAPPELHQRQVRIFKPAKTANSSGKAGTAYWRVDFDILQGSGRWENPLMGWASSADYMQGTYLKFRTKDDAIHFCEKQNWPYFVQEPHKARIPPKSYAANYDHVPGKLRIHHTK</sequence>
<evidence type="ECO:0000256" key="8">
    <source>
        <dbReference type="ARBA" id="ARBA00023136"/>
    </source>
</evidence>
<dbReference type="GO" id="GO:0022900">
    <property type="term" value="P:electron transport chain"/>
    <property type="evidence" value="ECO:0007669"/>
    <property type="project" value="InterPro"/>
</dbReference>
<dbReference type="AlphaFoldDB" id="A0A316YGP8"/>
<dbReference type="STRING" id="215250.A0A316YGP8"/>
<dbReference type="GO" id="GO:0005743">
    <property type="term" value="C:mitochondrial inner membrane"/>
    <property type="evidence" value="ECO:0007669"/>
    <property type="project" value="UniProtKB-SubCell"/>
</dbReference>
<dbReference type="PANTHER" id="PTHR12219">
    <property type="entry name" value="NADH-UBIQUINONE OXIDOREDUCTASE"/>
    <property type="match status" value="1"/>
</dbReference>
<comment type="similarity">
    <text evidence="1 9">Belongs to the complex I NDUFS4 subunit family.</text>
</comment>
<dbReference type="Pfam" id="PF04800">
    <property type="entry name" value="NDUS4"/>
    <property type="match status" value="1"/>
</dbReference>
<dbReference type="Proteomes" id="UP000245768">
    <property type="component" value="Unassembled WGS sequence"/>
</dbReference>
<dbReference type="GeneID" id="37041270"/>
<dbReference type="InterPro" id="IPR038532">
    <property type="entry name" value="NDUFS4-like_sf"/>
</dbReference>
<evidence type="ECO:0000256" key="9">
    <source>
        <dbReference type="RuleBase" id="RU367010"/>
    </source>
</evidence>
<reference evidence="10 11" key="1">
    <citation type="journal article" date="2018" name="Mol. Biol. Evol.">
        <title>Broad Genomic Sampling Reveals a Smut Pathogenic Ancestry of the Fungal Clade Ustilaginomycotina.</title>
        <authorList>
            <person name="Kijpornyongpan T."/>
            <person name="Mondo S.J."/>
            <person name="Barry K."/>
            <person name="Sandor L."/>
            <person name="Lee J."/>
            <person name="Lipzen A."/>
            <person name="Pangilinan J."/>
            <person name="LaButti K."/>
            <person name="Hainaut M."/>
            <person name="Henrissat B."/>
            <person name="Grigoriev I.V."/>
            <person name="Spatafora J.W."/>
            <person name="Aime M.C."/>
        </authorList>
    </citation>
    <scope>NUCLEOTIDE SEQUENCE [LARGE SCALE GENOMIC DNA]</scope>
    <source>
        <strain evidence="10 11">MCA 4198</strain>
    </source>
</reference>
<evidence type="ECO:0000256" key="6">
    <source>
        <dbReference type="ARBA" id="ARBA00022982"/>
    </source>
</evidence>
<evidence type="ECO:0000256" key="7">
    <source>
        <dbReference type="ARBA" id="ARBA00023128"/>
    </source>
</evidence>
<comment type="subcellular location">
    <subcellularLocation>
        <location evidence="9">Mitochondrion inner membrane</location>
        <topology evidence="9">Peripheral membrane protein</topology>
        <orientation evidence="9">Matrix side</orientation>
    </subcellularLocation>
</comment>
<proteinExistence type="inferred from homology"/>
<dbReference type="EMBL" id="KZ819639">
    <property type="protein sequence ID" value="PWN87778.1"/>
    <property type="molecule type" value="Genomic_DNA"/>
</dbReference>
<keyword evidence="5 9" id="KW-0809">Transit peptide</keyword>
<keyword evidence="3 9" id="KW-0679">Respiratory chain</keyword>
<keyword evidence="8 9" id="KW-0472">Membrane</keyword>
<dbReference type="RefSeq" id="XP_025374976.1">
    <property type="nucleotide sequence ID" value="XM_025519354.1"/>
</dbReference>
<dbReference type="OrthoDB" id="3089at2759"/>
<keyword evidence="4 9" id="KW-0999">Mitochondrion inner membrane</keyword>
<evidence type="ECO:0000313" key="10">
    <source>
        <dbReference type="EMBL" id="PWN87778.1"/>
    </source>
</evidence>
<keyword evidence="6 9" id="KW-0249">Electron transport</keyword>
<dbReference type="PANTHER" id="PTHR12219:SF8">
    <property type="entry name" value="NADH DEHYDROGENASE [UBIQUINONE] IRON-SULFUR PROTEIN 4, MITOCHONDRIAL"/>
    <property type="match status" value="1"/>
</dbReference>
<evidence type="ECO:0000256" key="4">
    <source>
        <dbReference type="ARBA" id="ARBA00022792"/>
    </source>
</evidence>
<dbReference type="FunFam" id="3.30.160.190:FF:000001">
    <property type="entry name" value="NADH-ubiquinone oxidoreductase 21 kDa subunit mitochondrial"/>
    <property type="match status" value="1"/>
</dbReference>
<evidence type="ECO:0000313" key="11">
    <source>
        <dbReference type="Proteomes" id="UP000245768"/>
    </source>
</evidence>
<dbReference type="InParanoid" id="A0A316YGP8"/>
<evidence type="ECO:0000256" key="5">
    <source>
        <dbReference type="ARBA" id="ARBA00022946"/>
    </source>
</evidence>
<protein>
    <recommendedName>
        <fullName evidence="9">NADH dehydrogenase [ubiquinone] iron-sulfur protein 4, mitochondrial</fullName>
    </recommendedName>
</protein>
<dbReference type="Gene3D" id="3.30.160.190">
    <property type="entry name" value="atu1810 like domain"/>
    <property type="match status" value="1"/>
</dbReference>
<keyword evidence="11" id="KW-1185">Reference proteome</keyword>
<keyword evidence="2 9" id="KW-0813">Transport</keyword>
<name>A0A316YGP8_9BASI</name>
<comment type="function">
    <text evidence="9">Accessory subunit of the mitochondrial membrane respiratory chain NADH dehydrogenase (Complex I), that is believed not to be involved in catalysis. Complex I functions in the transfer of electrons from NADH to the respiratory chain. The immediate electron acceptor for the enzyme is believed to be ubiquinone.</text>
</comment>
<keyword evidence="7 9" id="KW-0496">Mitochondrion</keyword>
<accession>A0A316YGP8</accession>
<organism evidence="10 11">
    <name type="scientific">Acaromyces ingoldii</name>
    <dbReference type="NCBI Taxonomy" id="215250"/>
    <lineage>
        <taxon>Eukaryota</taxon>
        <taxon>Fungi</taxon>
        <taxon>Dikarya</taxon>
        <taxon>Basidiomycota</taxon>
        <taxon>Ustilaginomycotina</taxon>
        <taxon>Exobasidiomycetes</taxon>
        <taxon>Exobasidiales</taxon>
        <taxon>Cryptobasidiaceae</taxon>
        <taxon>Acaromyces</taxon>
    </lineage>
</organism>